<keyword evidence="1" id="KW-1133">Transmembrane helix</keyword>
<keyword evidence="1" id="KW-0472">Membrane</keyword>
<evidence type="ECO:0000313" key="3">
    <source>
        <dbReference type="Proteomes" id="UP000071778"/>
    </source>
</evidence>
<accession>A0A127PLI6</accession>
<dbReference type="PATRIC" id="fig|279058.17.peg.607"/>
<evidence type="ECO:0000256" key="1">
    <source>
        <dbReference type="SAM" id="Phobius"/>
    </source>
</evidence>
<name>A0A127PLI6_9BURK</name>
<feature type="transmembrane region" description="Helical" evidence="1">
    <location>
        <begin position="20"/>
        <end position="37"/>
    </location>
</feature>
<organism evidence="2 3">
    <name type="scientific">Collimonas arenae</name>
    <dbReference type="NCBI Taxonomy" id="279058"/>
    <lineage>
        <taxon>Bacteria</taxon>
        <taxon>Pseudomonadati</taxon>
        <taxon>Pseudomonadota</taxon>
        <taxon>Betaproteobacteria</taxon>
        <taxon>Burkholderiales</taxon>
        <taxon>Oxalobacteraceae</taxon>
        <taxon>Collimonas</taxon>
    </lineage>
</organism>
<dbReference type="EMBL" id="CP013235">
    <property type="protein sequence ID" value="AMP08370.1"/>
    <property type="molecule type" value="Genomic_DNA"/>
</dbReference>
<keyword evidence="3" id="KW-1185">Reference proteome</keyword>
<keyword evidence="1" id="KW-0812">Transmembrane</keyword>
<sequence>MYWTRPGDFHDTRGSFPKGLFAALSAAGFSFAAVTYAHPDIPLITL</sequence>
<protein>
    <submittedName>
        <fullName evidence="2">Uncharacterized protein</fullName>
    </submittedName>
</protein>
<gene>
    <name evidence="2" type="ORF">CAter282_0556</name>
</gene>
<dbReference type="Proteomes" id="UP000071778">
    <property type="component" value="Chromosome"/>
</dbReference>
<evidence type="ECO:0000313" key="2">
    <source>
        <dbReference type="EMBL" id="AMP08370.1"/>
    </source>
</evidence>
<reference evidence="2 3" key="1">
    <citation type="submission" date="2015-11" db="EMBL/GenBank/DDBJ databases">
        <title>Exploring the genomic traits of fungus-feeding bacterial genus Collimonas.</title>
        <authorList>
            <person name="Song C."/>
            <person name="Schmidt R."/>
            <person name="de Jager V."/>
            <person name="Krzyzanowska D."/>
            <person name="Jongedijk E."/>
            <person name="Cankar K."/>
            <person name="Beekwilder J."/>
            <person name="van Veen A."/>
            <person name="de Boer W."/>
            <person name="van Veen J.A."/>
            <person name="Garbeva P."/>
        </authorList>
    </citation>
    <scope>NUCLEOTIDE SEQUENCE [LARGE SCALE GENOMIC DNA]</scope>
    <source>
        <strain evidence="2 3">Ter282</strain>
    </source>
</reference>
<dbReference type="AlphaFoldDB" id="A0A127PLI6"/>
<proteinExistence type="predicted"/>